<dbReference type="Proteomes" id="UP000007800">
    <property type="component" value="Unassembled WGS sequence"/>
</dbReference>
<evidence type="ECO:0000259" key="7">
    <source>
        <dbReference type="SMART" id="SM01159"/>
    </source>
</evidence>
<evidence type="ECO:0000256" key="4">
    <source>
        <dbReference type="RuleBase" id="RU365029"/>
    </source>
</evidence>
<evidence type="ECO:0000313" key="8">
    <source>
        <dbReference type="EMBL" id="EER10232.1"/>
    </source>
</evidence>
<feature type="coiled-coil region" evidence="5">
    <location>
        <begin position="468"/>
        <end position="502"/>
    </location>
</feature>
<keyword evidence="2 4" id="KW-0548">Nucleotidyltransferase</keyword>
<evidence type="ECO:0000313" key="9">
    <source>
        <dbReference type="Proteomes" id="UP000007800"/>
    </source>
</evidence>
<feature type="region of interest" description="Disordered" evidence="6">
    <location>
        <begin position="1396"/>
        <end position="1417"/>
    </location>
</feature>
<keyword evidence="4" id="KW-0408">Iron</keyword>
<sequence length="1449" mass="161167">MRKGARWHSMTMAGIVTYTGSGLIREARAFVDRLGLPLELDTDGIWCMLPKSFPENFQFKLKSGRVLTMPYPCSVLNVRVHEKYTNHQYQDLQPDGTYARSSQNSIFFEIDGPYKCMLLPASTEEDRLLKKRYAVFNEDGSLAELKGFEIKRRGELKLIQVFQEELFPKCLEGGNIEEAYAAVGQVANRWLEVLDTKGASLTDEEVIHLISEKKTMSKSVEDSGALKSTSITTATRMAEFLGPSILREKGISCHLIIARKPLGATPTERAIPVNIFSAEEHVKTKYLRKWMGDPSIRNFDIRDIIDWQYYRTRLGAAIQKIIGIPAMNQHVKNPCPSVELPQWAKKRVREREDTFKQKKLTDMFARMSSKPSTTNKKKITMGVPKGGPSASSSSSSSSAVPSRPREQEPDGSSGTMDIEEVIPASSGGAPAESSSSSMVVDVEDVSVEGIAILKPAQKQPVNWKKKQAQNLREHHQGTKQHKEALRERIERAQQRLGAMAGQTTLPHNAVDTAGGSSEGPVVGDAPSTVGGGVWNIANRKLAVATWHVLGCEPVSDASAVTLWVQTADSSRVYRIMLKLGRRFLVALEDSGRINELLDVIGLDKVDSTSQFSGGLELPRNMLADSVFEVTLKPAVGLEWYEELCRVVPASLRGVRLFECPTPQSLVFEVETTITNTLRPCSEKYLPMLQSPPRHCYIYFMITHDAAVDYTRIFAAVYLPSGMAYSEALGEVKIYVCGTEPEQQVTDTSVDRIFRESLLGAIGEANAAALDRIGAAQASQRGCMSEGAISLVQAEYPDTPAQLQGLLEQQVSTWQRRHGAMITVVTTNAEDLRRMSPPFVPTESIIMRTPMGPADASFPPIDWVRWNLRRWAKRLPRLQGWFKHDRLWLARLSGVPVCSLPPGHDEAISAAWDVIFARSAKEQGLVLNTTPQEEVDRVDLAETSELLLEPKTGRPDLGDIAEINNPGIYRSVCLSIDLHSTVCTTALVKAQQLSDLFGGELSRQRGVVTSGGALGGTAAESPEYIETGLTDLIDINAGIPAVADGGDISVSSTKSFTCLIRTVEKLYSRGRAAEAKLMKLLEEPENDADRLRREQQIADGSYAETVSALECELKQTQTLLDGLFPWVCDSATCSRVLQFMSFVLRLLVSELKRSAGSLEIVYISVGDVTRVWKGMQSVVVNHPILQPLAVVFQDVSTIDMCAYGLLWMDPANWSALPTDPTTGSVNAEWEIDAIWKVADFLPNAMRAPFYVFCSEYLVHCMKAMEKLKRGKRLVTLDEKTRKKRRRAQEIQHREDEIAHATDAQVQARCELDDLMDDARRGRREGSNSGDEEEEEDADPAAAVMTDQQIMAEVQAYACNTILPELRQKLYRYVSNVTQVMQNDAALMAELRHRIVEGEESDDSEDDEDSIQSDDEDFELTRKERLEKRLNQFMMKWEFPMQAAAVSQVLM</sequence>
<comment type="cofactor">
    <cofactor evidence="4">
        <name>[4Fe-4S] cluster</name>
        <dbReference type="ChEBI" id="CHEBI:49883"/>
    </cofactor>
</comment>
<dbReference type="GO" id="GO:0006272">
    <property type="term" value="P:leading strand elongation"/>
    <property type="evidence" value="ECO:0007669"/>
    <property type="project" value="TreeGrafter"/>
</dbReference>
<keyword evidence="5" id="KW-0175">Coiled coil</keyword>
<dbReference type="GO" id="GO:0008310">
    <property type="term" value="F:single-stranded DNA 3'-5' DNA exonuclease activity"/>
    <property type="evidence" value="ECO:0007669"/>
    <property type="project" value="TreeGrafter"/>
</dbReference>
<dbReference type="SUPFAM" id="SSF56672">
    <property type="entry name" value="DNA/RNA polymerases"/>
    <property type="match status" value="1"/>
</dbReference>
<dbReference type="GO" id="GO:0006287">
    <property type="term" value="P:base-excision repair, gap-filling"/>
    <property type="evidence" value="ECO:0007669"/>
    <property type="project" value="TreeGrafter"/>
</dbReference>
<keyword evidence="3 4" id="KW-0239">DNA-directed DNA polymerase</keyword>
<keyword evidence="9" id="KW-1185">Reference proteome</keyword>
<comment type="subcellular location">
    <subcellularLocation>
        <location evidence="4">Nucleus</location>
    </subcellularLocation>
</comment>
<keyword evidence="4" id="KW-0479">Metal-binding</keyword>
<dbReference type="PANTHER" id="PTHR10670">
    <property type="entry name" value="DNA POLYMERASE EPSILON CATALYTIC SUBUNIT A"/>
    <property type="match status" value="1"/>
</dbReference>
<dbReference type="GO" id="GO:0000278">
    <property type="term" value="P:mitotic cell cycle"/>
    <property type="evidence" value="ECO:0007669"/>
    <property type="project" value="TreeGrafter"/>
</dbReference>
<keyword evidence="4" id="KW-0004">4Fe-4S</keyword>
<dbReference type="InterPro" id="IPR043502">
    <property type="entry name" value="DNA/RNA_pol_sf"/>
</dbReference>
<dbReference type="InterPro" id="IPR029703">
    <property type="entry name" value="POL2"/>
</dbReference>
<evidence type="ECO:0000256" key="2">
    <source>
        <dbReference type="ARBA" id="ARBA00022695"/>
    </source>
</evidence>
<feature type="compositionally biased region" description="Basic and acidic residues" evidence="6">
    <location>
        <begin position="1315"/>
        <end position="1324"/>
    </location>
</feature>
<comment type="catalytic activity">
    <reaction evidence="4">
        <text>DNA(n) + a 2'-deoxyribonucleoside 5'-triphosphate = DNA(n+1) + diphosphate</text>
        <dbReference type="Rhea" id="RHEA:22508"/>
        <dbReference type="Rhea" id="RHEA-COMP:17339"/>
        <dbReference type="Rhea" id="RHEA-COMP:17340"/>
        <dbReference type="ChEBI" id="CHEBI:33019"/>
        <dbReference type="ChEBI" id="CHEBI:61560"/>
        <dbReference type="ChEBI" id="CHEBI:173112"/>
        <dbReference type="EC" id="2.7.7.7"/>
    </reaction>
</comment>
<dbReference type="SMART" id="SM01159">
    <property type="entry name" value="DUF1744"/>
    <property type="match status" value="1"/>
</dbReference>
<comment type="similarity">
    <text evidence="4">Belongs to the DNA polymerase type-B family.</text>
</comment>
<keyword evidence="4" id="KW-0863">Zinc-finger</keyword>
<evidence type="ECO:0000256" key="6">
    <source>
        <dbReference type="SAM" id="MobiDB-lite"/>
    </source>
</evidence>
<dbReference type="Pfam" id="PF22634">
    <property type="entry name" value="POL2_thumb"/>
    <property type="match status" value="1"/>
</dbReference>
<feature type="domain" description="DNA polymerase epsilon catalytic subunit A C-terminal" evidence="7">
    <location>
        <begin position="768"/>
        <end position="1215"/>
    </location>
</feature>
<organism evidence="9">
    <name type="scientific">Perkinsus marinus (strain ATCC 50983 / TXsc)</name>
    <dbReference type="NCBI Taxonomy" id="423536"/>
    <lineage>
        <taxon>Eukaryota</taxon>
        <taxon>Sar</taxon>
        <taxon>Alveolata</taxon>
        <taxon>Perkinsozoa</taxon>
        <taxon>Perkinsea</taxon>
        <taxon>Perkinsida</taxon>
        <taxon>Perkinsidae</taxon>
        <taxon>Perkinsus</taxon>
    </lineage>
</organism>
<evidence type="ECO:0000256" key="3">
    <source>
        <dbReference type="ARBA" id="ARBA00022932"/>
    </source>
</evidence>
<proteinExistence type="inferred from homology"/>
<feature type="region of interest" description="Disordered" evidence="6">
    <location>
        <begin position="348"/>
        <end position="418"/>
    </location>
</feature>
<dbReference type="Pfam" id="PF08490">
    <property type="entry name" value="DUF1744"/>
    <property type="match status" value="1"/>
</dbReference>
<reference evidence="8 9" key="1">
    <citation type="submission" date="2008-07" db="EMBL/GenBank/DDBJ databases">
        <authorList>
            <person name="El-Sayed N."/>
            <person name="Caler E."/>
            <person name="Inman J."/>
            <person name="Amedeo P."/>
            <person name="Hass B."/>
            <person name="Wortman J."/>
        </authorList>
    </citation>
    <scope>NUCLEOTIDE SEQUENCE [LARGE SCALE GENOMIC DNA]</scope>
    <source>
        <strain evidence="9">ATCC 50983 / TXsc</strain>
    </source>
</reference>
<dbReference type="GO" id="GO:0051539">
    <property type="term" value="F:4 iron, 4 sulfur cluster binding"/>
    <property type="evidence" value="ECO:0007669"/>
    <property type="project" value="UniProtKB-KW"/>
</dbReference>
<keyword evidence="4" id="KW-0238">DNA-binding</keyword>
<dbReference type="OrthoDB" id="10060449at2759"/>
<gene>
    <name evidence="8" type="ORF">Pmar_PMAR018233</name>
</gene>
<feature type="compositionally biased region" description="Acidic residues" evidence="6">
    <location>
        <begin position="1328"/>
        <end position="1337"/>
    </location>
</feature>
<comment type="function">
    <text evidence="4">DNA polymerase II participates in chromosomal DNA replication.</text>
</comment>
<dbReference type="InterPro" id="IPR042087">
    <property type="entry name" value="DNA_pol_B_thumb"/>
</dbReference>
<dbReference type="Gene3D" id="1.10.132.60">
    <property type="entry name" value="DNA polymerase family B, C-terminal domain"/>
    <property type="match status" value="1"/>
</dbReference>
<keyword evidence="4" id="KW-0411">Iron-sulfur</keyword>
<dbReference type="RefSeq" id="XP_002778437.1">
    <property type="nucleotide sequence ID" value="XM_002778391.1"/>
</dbReference>
<dbReference type="GeneID" id="9038794"/>
<dbReference type="GO" id="GO:0003887">
    <property type="term" value="F:DNA-directed DNA polymerase activity"/>
    <property type="evidence" value="ECO:0007669"/>
    <property type="project" value="UniProtKB-KW"/>
</dbReference>
<dbReference type="EC" id="2.7.7.7" evidence="4"/>
<feature type="compositionally biased region" description="Basic and acidic residues" evidence="6">
    <location>
        <begin position="349"/>
        <end position="361"/>
    </location>
</feature>
<keyword evidence="4" id="KW-0862">Zinc</keyword>
<keyword evidence="1 4" id="KW-0808">Transferase</keyword>
<evidence type="ECO:0000256" key="1">
    <source>
        <dbReference type="ARBA" id="ARBA00022679"/>
    </source>
</evidence>
<feature type="compositionally biased region" description="Low complexity" evidence="6">
    <location>
        <begin position="389"/>
        <end position="399"/>
    </location>
</feature>
<name>C5KZ82_PERM5</name>
<feature type="compositionally biased region" description="Acidic residues" evidence="6">
    <location>
        <begin position="1396"/>
        <end position="1416"/>
    </location>
</feature>
<dbReference type="EMBL" id="GG677709">
    <property type="protein sequence ID" value="EER10232.1"/>
    <property type="molecule type" value="Genomic_DNA"/>
</dbReference>
<evidence type="ECO:0000256" key="5">
    <source>
        <dbReference type="SAM" id="Coils"/>
    </source>
</evidence>
<feature type="region of interest" description="Disordered" evidence="6">
    <location>
        <begin position="1313"/>
        <end position="1338"/>
    </location>
</feature>
<dbReference type="InParanoid" id="C5KZ82"/>
<dbReference type="GO" id="GO:0006297">
    <property type="term" value="P:nucleotide-excision repair, DNA gap filling"/>
    <property type="evidence" value="ECO:0007669"/>
    <property type="project" value="TreeGrafter"/>
</dbReference>
<protein>
    <recommendedName>
        <fullName evidence="4">DNA polymerase epsilon catalytic subunit</fullName>
        <ecNumber evidence="4">2.7.7.7</ecNumber>
    </recommendedName>
</protein>
<keyword evidence="4" id="KW-0539">Nucleus</keyword>
<dbReference type="GO" id="GO:0008622">
    <property type="term" value="C:epsilon DNA polymerase complex"/>
    <property type="evidence" value="ECO:0007669"/>
    <property type="project" value="InterPro"/>
</dbReference>
<keyword evidence="4" id="KW-0235">DNA replication</keyword>
<dbReference type="GO" id="GO:0045004">
    <property type="term" value="P:DNA replication proofreading"/>
    <property type="evidence" value="ECO:0007669"/>
    <property type="project" value="TreeGrafter"/>
</dbReference>
<accession>C5KZ82</accession>
<dbReference type="PANTHER" id="PTHR10670:SF0">
    <property type="entry name" value="DNA POLYMERASE EPSILON CATALYTIC SUBUNIT A"/>
    <property type="match status" value="1"/>
</dbReference>
<dbReference type="InterPro" id="IPR013697">
    <property type="entry name" value="DNA_pol_e_suA_C"/>
</dbReference>
<dbReference type="InterPro" id="IPR055191">
    <property type="entry name" value="POL2_thumb"/>
</dbReference>
<dbReference type="GO" id="GO:0003677">
    <property type="term" value="F:DNA binding"/>
    <property type="evidence" value="ECO:0007669"/>
    <property type="project" value="UniProtKB-KW"/>
</dbReference>
<dbReference type="GO" id="GO:0008270">
    <property type="term" value="F:zinc ion binding"/>
    <property type="evidence" value="ECO:0007669"/>
    <property type="project" value="UniProtKB-KW"/>
</dbReference>